<name>A0A1Y3BIM3_EURMA</name>
<evidence type="ECO:0000313" key="3">
    <source>
        <dbReference type="Proteomes" id="UP000194236"/>
    </source>
</evidence>
<dbReference type="AlphaFoldDB" id="A0A1Y3BIM3"/>
<reference evidence="2 3" key="1">
    <citation type="submission" date="2017-03" db="EMBL/GenBank/DDBJ databases">
        <title>Genome Survey of Euroglyphus maynei.</title>
        <authorList>
            <person name="Arlian L.G."/>
            <person name="Morgan M.S."/>
            <person name="Rider S.D."/>
        </authorList>
    </citation>
    <scope>NUCLEOTIDE SEQUENCE [LARGE SCALE GENOMIC DNA]</scope>
    <source>
        <strain evidence="2">Arlian Lab</strain>
        <tissue evidence="2">Whole body</tissue>
    </source>
</reference>
<feature type="region of interest" description="Disordered" evidence="1">
    <location>
        <begin position="1"/>
        <end position="35"/>
    </location>
</feature>
<evidence type="ECO:0000313" key="2">
    <source>
        <dbReference type="EMBL" id="OTF79673.1"/>
    </source>
</evidence>
<accession>A0A1Y3BIM3</accession>
<dbReference type="EMBL" id="MUJZ01021922">
    <property type="protein sequence ID" value="OTF79673.1"/>
    <property type="molecule type" value="Genomic_DNA"/>
</dbReference>
<gene>
    <name evidence="2" type="ORF">BLA29_005921</name>
</gene>
<keyword evidence="3" id="KW-1185">Reference proteome</keyword>
<feature type="compositionally biased region" description="Low complexity" evidence="1">
    <location>
        <begin position="15"/>
        <end position="26"/>
    </location>
</feature>
<organism evidence="2 3">
    <name type="scientific">Euroglyphus maynei</name>
    <name type="common">Mayne's house dust mite</name>
    <dbReference type="NCBI Taxonomy" id="6958"/>
    <lineage>
        <taxon>Eukaryota</taxon>
        <taxon>Metazoa</taxon>
        <taxon>Ecdysozoa</taxon>
        <taxon>Arthropoda</taxon>
        <taxon>Chelicerata</taxon>
        <taxon>Arachnida</taxon>
        <taxon>Acari</taxon>
        <taxon>Acariformes</taxon>
        <taxon>Sarcoptiformes</taxon>
        <taxon>Astigmata</taxon>
        <taxon>Psoroptidia</taxon>
        <taxon>Analgoidea</taxon>
        <taxon>Pyroglyphidae</taxon>
        <taxon>Pyroglyphinae</taxon>
        <taxon>Euroglyphus</taxon>
    </lineage>
</organism>
<protein>
    <submittedName>
        <fullName evidence="2">Uncharacterized protein</fullName>
    </submittedName>
</protein>
<dbReference type="Proteomes" id="UP000194236">
    <property type="component" value="Unassembled WGS sequence"/>
</dbReference>
<sequence length="70" mass="7523">MLPRPASSKKNKEQSSSSSTDSTSSDGVNPGNTSTSAVTMAIGRTMACRRPSCCWLFSSICATWRYSQLL</sequence>
<evidence type="ECO:0000256" key="1">
    <source>
        <dbReference type="SAM" id="MobiDB-lite"/>
    </source>
</evidence>
<proteinExistence type="predicted"/>
<comment type="caution">
    <text evidence="2">The sequence shown here is derived from an EMBL/GenBank/DDBJ whole genome shotgun (WGS) entry which is preliminary data.</text>
</comment>